<dbReference type="Proteomes" id="UP000664203">
    <property type="component" value="Unassembled WGS sequence"/>
</dbReference>
<evidence type="ECO:0000313" key="2">
    <source>
        <dbReference type="EMBL" id="CAF9935272.1"/>
    </source>
</evidence>
<accession>A0A8H3IP84</accession>
<feature type="region of interest" description="Disordered" evidence="1">
    <location>
        <begin position="60"/>
        <end position="165"/>
    </location>
</feature>
<reference evidence="2" key="1">
    <citation type="submission" date="2021-03" db="EMBL/GenBank/DDBJ databases">
        <authorList>
            <person name="Tagirdzhanova G."/>
        </authorList>
    </citation>
    <scope>NUCLEOTIDE SEQUENCE</scope>
</reference>
<feature type="compositionally biased region" description="Basic and acidic residues" evidence="1">
    <location>
        <begin position="84"/>
        <end position="98"/>
    </location>
</feature>
<sequence>MKAWVISLSIVALRKPEDEESLRESLDPTSARLHGRSGILPKRLKEIKAATHYTRHAMGIEQESEEKSYNVRKLTDDEQDYTTDNEKYEATDVKHVRESPPVSLFPRAPSSTKKRTRSIDIKGCHRGYPNTLLQSDQTAQKAIQEKAAHARPLRSIPVDNGYDPS</sequence>
<gene>
    <name evidence="2" type="ORF">ALECFALPRED_006347</name>
</gene>
<name>A0A8H3IP84_9LECA</name>
<evidence type="ECO:0000256" key="1">
    <source>
        <dbReference type="SAM" id="MobiDB-lite"/>
    </source>
</evidence>
<comment type="caution">
    <text evidence="2">The sequence shown here is derived from an EMBL/GenBank/DDBJ whole genome shotgun (WGS) entry which is preliminary data.</text>
</comment>
<dbReference type="EMBL" id="CAJPDR010000404">
    <property type="protein sequence ID" value="CAF9935272.1"/>
    <property type="molecule type" value="Genomic_DNA"/>
</dbReference>
<feature type="compositionally biased region" description="Polar residues" evidence="1">
    <location>
        <begin position="131"/>
        <end position="141"/>
    </location>
</feature>
<feature type="compositionally biased region" description="Basic and acidic residues" evidence="1">
    <location>
        <begin position="65"/>
        <end position="76"/>
    </location>
</feature>
<organism evidence="2 3">
    <name type="scientific">Alectoria fallacina</name>
    <dbReference type="NCBI Taxonomy" id="1903189"/>
    <lineage>
        <taxon>Eukaryota</taxon>
        <taxon>Fungi</taxon>
        <taxon>Dikarya</taxon>
        <taxon>Ascomycota</taxon>
        <taxon>Pezizomycotina</taxon>
        <taxon>Lecanoromycetes</taxon>
        <taxon>OSLEUM clade</taxon>
        <taxon>Lecanoromycetidae</taxon>
        <taxon>Lecanorales</taxon>
        <taxon>Lecanorineae</taxon>
        <taxon>Parmeliaceae</taxon>
        <taxon>Alectoria</taxon>
    </lineage>
</organism>
<dbReference type="AlphaFoldDB" id="A0A8H3IP84"/>
<proteinExistence type="predicted"/>
<protein>
    <submittedName>
        <fullName evidence="2">Uncharacterized protein</fullName>
    </submittedName>
</protein>
<evidence type="ECO:0000313" key="3">
    <source>
        <dbReference type="Proteomes" id="UP000664203"/>
    </source>
</evidence>
<keyword evidence="3" id="KW-1185">Reference proteome</keyword>